<comment type="caution">
    <text evidence="3">The sequence shown here is derived from an EMBL/GenBank/DDBJ whole genome shotgun (WGS) entry which is preliminary data.</text>
</comment>
<feature type="chain" id="PRO_5045600417" evidence="1">
    <location>
        <begin position="27"/>
        <end position="338"/>
    </location>
</feature>
<evidence type="ECO:0000259" key="2">
    <source>
        <dbReference type="PROSITE" id="PS51724"/>
    </source>
</evidence>
<dbReference type="EMBL" id="JAGSPA010000002">
    <property type="protein sequence ID" value="MBV7256765.1"/>
    <property type="molecule type" value="Genomic_DNA"/>
</dbReference>
<dbReference type="PANTHER" id="PTHR45011:SF1">
    <property type="entry name" value="DAP3-BINDING CELL DEATH ENHANCER 1"/>
    <property type="match status" value="1"/>
</dbReference>
<dbReference type="Pfam" id="PF05036">
    <property type="entry name" value="SPOR"/>
    <property type="match status" value="1"/>
</dbReference>
<reference evidence="3 4" key="1">
    <citation type="submission" date="2021-04" db="EMBL/GenBank/DDBJ databases">
        <authorList>
            <person name="Pira H."/>
            <person name="Risdian C."/>
            <person name="Wink J."/>
        </authorList>
    </citation>
    <scope>NUCLEOTIDE SEQUENCE [LARGE SCALE GENOMIC DNA]</scope>
    <source>
        <strain evidence="3 4">WHA3</strain>
    </source>
</reference>
<evidence type="ECO:0000256" key="1">
    <source>
        <dbReference type="SAM" id="SignalP"/>
    </source>
</evidence>
<dbReference type="RefSeq" id="WP_218445500.1">
    <property type="nucleotide sequence ID" value="NZ_JAGSPA010000002.1"/>
</dbReference>
<dbReference type="PANTHER" id="PTHR45011">
    <property type="entry name" value="DAP3-BINDING CELL DEATH ENHANCER 1"/>
    <property type="match status" value="1"/>
</dbReference>
<gene>
    <name evidence="3" type="ORF">KCG44_08190</name>
</gene>
<dbReference type="PROSITE" id="PS51724">
    <property type="entry name" value="SPOR"/>
    <property type="match status" value="1"/>
</dbReference>
<feature type="signal peptide" evidence="1">
    <location>
        <begin position="1"/>
        <end position="26"/>
    </location>
</feature>
<proteinExistence type="predicted"/>
<accession>A0ABS6SEH5</accession>
<dbReference type="InterPro" id="IPR052748">
    <property type="entry name" value="ISR_Activator"/>
</dbReference>
<keyword evidence="4" id="KW-1185">Reference proteome</keyword>
<sequence>MKTGLLLRAASLMLFAFLLGGVPATASVADGVEKWKAGAYKEAVMLWLPPAARGDAHALFNLGLAARQGRGLPKDLDRAEDFFRRAALKGHNPARTYLGIFLARRGEEKEAVELWQLAARSGDPHARYMLGIRLFNGDSVARDWPRAYAYMLIARNAGLRQATRALVKMNANMPAADREKGRALANELMGFGNAADGVTVDEAVSDPAAPPAERAAAILRAEADVDGTLPRTAPANAPELAEPLPVRAAAMPQAATSSDVSGFRVQLGAYGRESVAREGWAAISAAHPDILGGISPVFAQFEGGVRLQVGAFEDRGPARDLCLRLEQAGRACFVTTAN</sequence>
<feature type="domain" description="SPOR" evidence="2">
    <location>
        <begin position="257"/>
        <end position="337"/>
    </location>
</feature>
<dbReference type="InterPro" id="IPR006597">
    <property type="entry name" value="Sel1-like"/>
</dbReference>
<dbReference type="SMART" id="SM00671">
    <property type="entry name" value="SEL1"/>
    <property type="match status" value="3"/>
</dbReference>
<organism evidence="3 4">
    <name type="scientific">Pacificimonas pallii</name>
    <dbReference type="NCBI Taxonomy" id="2827236"/>
    <lineage>
        <taxon>Bacteria</taxon>
        <taxon>Pseudomonadati</taxon>
        <taxon>Pseudomonadota</taxon>
        <taxon>Alphaproteobacteria</taxon>
        <taxon>Sphingomonadales</taxon>
        <taxon>Sphingosinicellaceae</taxon>
        <taxon>Pacificimonas</taxon>
    </lineage>
</organism>
<evidence type="ECO:0000313" key="4">
    <source>
        <dbReference type="Proteomes" id="UP000722336"/>
    </source>
</evidence>
<protein>
    <submittedName>
        <fullName evidence="3">SEL1-like repeat protein</fullName>
    </submittedName>
</protein>
<name>A0ABS6SEH5_9SPHN</name>
<keyword evidence="1" id="KW-0732">Signal</keyword>
<evidence type="ECO:0000313" key="3">
    <source>
        <dbReference type="EMBL" id="MBV7256765.1"/>
    </source>
</evidence>
<dbReference type="Pfam" id="PF08238">
    <property type="entry name" value="Sel1"/>
    <property type="match status" value="3"/>
</dbReference>
<dbReference type="Proteomes" id="UP000722336">
    <property type="component" value="Unassembled WGS sequence"/>
</dbReference>
<dbReference type="InterPro" id="IPR007730">
    <property type="entry name" value="SPOR-like_dom"/>
</dbReference>